<dbReference type="PANTHER" id="PTHR30461:SF2">
    <property type="entry name" value="SERINE RECOMBINASE PINE-RELATED"/>
    <property type="match status" value="1"/>
</dbReference>
<name>A0ABP7RV47_9BURK</name>
<reference evidence="5" key="1">
    <citation type="journal article" date="2019" name="Int. J. Syst. Evol. Microbiol.">
        <title>The Global Catalogue of Microorganisms (GCM) 10K type strain sequencing project: providing services to taxonomists for standard genome sequencing and annotation.</title>
        <authorList>
            <consortium name="The Broad Institute Genomics Platform"/>
            <consortium name="The Broad Institute Genome Sequencing Center for Infectious Disease"/>
            <person name="Wu L."/>
            <person name="Ma J."/>
        </authorList>
    </citation>
    <scope>NUCLEOTIDE SEQUENCE [LARGE SCALE GENOMIC DNA]</scope>
    <source>
        <strain evidence="5">JCM 17561</strain>
    </source>
</reference>
<keyword evidence="2" id="KW-0233">DNA recombination</keyword>
<keyword evidence="1" id="KW-0238">DNA-binding</keyword>
<comment type="caution">
    <text evidence="4">The sequence shown here is derived from an EMBL/GenBank/DDBJ whole genome shotgun (WGS) entry which is preliminary data.</text>
</comment>
<gene>
    <name evidence="4" type="ORF">GCM10022279_28180</name>
</gene>
<dbReference type="CDD" id="cd03768">
    <property type="entry name" value="SR_ResInv"/>
    <property type="match status" value="1"/>
</dbReference>
<evidence type="ECO:0000313" key="4">
    <source>
        <dbReference type="EMBL" id="GAA4002610.1"/>
    </source>
</evidence>
<evidence type="ECO:0000313" key="5">
    <source>
        <dbReference type="Proteomes" id="UP001501627"/>
    </source>
</evidence>
<dbReference type="PROSITE" id="PS51736">
    <property type="entry name" value="RECOMBINASES_3"/>
    <property type="match status" value="1"/>
</dbReference>
<keyword evidence="5" id="KW-1185">Reference proteome</keyword>
<evidence type="ECO:0000256" key="1">
    <source>
        <dbReference type="ARBA" id="ARBA00023125"/>
    </source>
</evidence>
<dbReference type="InterPro" id="IPR050639">
    <property type="entry name" value="SSR_resolvase"/>
</dbReference>
<dbReference type="Gene3D" id="1.10.10.60">
    <property type="entry name" value="Homeodomain-like"/>
    <property type="match status" value="1"/>
</dbReference>
<dbReference type="InterPro" id="IPR036162">
    <property type="entry name" value="Resolvase-like_N_sf"/>
</dbReference>
<dbReference type="Proteomes" id="UP001501627">
    <property type="component" value="Unassembled WGS sequence"/>
</dbReference>
<accession>A0ABP7RV47</accession>
<dbReference type="RefSeq" id="WP_344869848.1">
    <property type="nucleotide sequence ID" value="NZ_BAABBP010000031.1"/>
</dbReference>
<dbReference type="SMART" id="SM00857">
    <property type="entry name" value="Resolvase"/>
    <property type="match status" value="1"/>
</dbReference>
<evidence type="ECO:0000256" key="2">
    <source>
        <dbReference type="ARBA" id="ARBA00023172"/>
    </source>
</evidence>
<dbReference type="PANTHER" id="PTHR30461">
    <property type="entry name" value="DNA-INVERTASE FROM LAMBDOID PROPHAGE"/>
    <property type="match status" value="1"/>
</dbReference>
<dbReference type="Pfam" id="PF00239">
    <property type="entry name" value="Resolvase"/>
    <property type="match status" value="1"/>
</dbReference>
<feature type="domain" description="Resolvase/invertase-type recombinase catalytic" evidence="3">
    <location>
        <begin position="3"/>
        <end position="148"/>
    </location>
</feature>
<dbReference type="SUPFAM" id="SSF53041">
    <property type="entry name" value="Resolvase-like"/>
    <property type="match status" value="1"/>
</dbReference>
<evidence type="ECO:0000259" key="3">
    <source>
        <dbReference type="PROSITE" id="PS51736"/>
    </source>
</evidence>
<proteinExistence type="predicted"/>
<dbReference type="Gene3D" id="3.40.50.1390">
    <property type="entry name" value="Resolvase, N-terminal catalytic domain"/>
    <property type="match status" value="1"/>
</dbReference>
<dbReference type="InterPro" id="IPR006119">
    <property type="entry name" value="Resolv_N"/>
</dbReference>
<dbReference type="EMBL" id="BAABBP010000031">
    <property type="protein sequence ID" value="GAA4002610.1"/>
    <property type="molecule type" value="Genomic_DNA"/>
</dbReference>
<organism evidence="4 5">
    <name type="scientific">Comamonas faecalis</name>
    <dbReference type="NCBI Taxonomy" id="1387849"/>
    <lineage>
        <taxon>Bacteria</taxon>
        <taxon>Pseudomonadati</taxon>
        <taxon>Pseudomonadota</taxon>
        <taxon>Betaproteobacteria</taxon>
        <taxon>Burkholderiales</taxon>
        <taxon>Comamonadaceae</taxon>
        <taxon>Comamonas</taxon>
    </lineage>
</organism>
<protein>
    <submittedName>
        <fullName evidence="4">Recombinase family protein</fullName>
    </submittedName>
</protein>
<sequence>MARVALYARVSTNKDQTVDNQLLALRDWAAGRGHTVVAEFIDQGISGAKGRDKRPGLDDMLKAAVLGKLDMVAVTALDRLGRSLPHLITTVGELEALKVGLFVRDLALDTSTPAGQLMFNVMGSLAQFERALIRERTMLGLERAKKQGKTLGRPKVSPGKEQRIAALLKAGTPINRIMRLAGVAKSVVYRIKKEAEECPATTN</sequence>